<feature type="site" description="Lowers pKa of active site Cys" evidence="5">
    <location>
        <position position="157"/>
    </location>
</feature>
<comment type="similarity">
    <text evidence="5 6">Belongs to the LipB family.</text>
</comment>
<dbReference type="HAMAP" id="MF_00013">
    <property type="entry name" value="LipB"/>
    <property type="match status" value="1"/>
</dbReference>
<feature type="active site" description="Acyl-thioester intermediate" evidence="5">
    <location>
        <position position="191"/>
    </location>
</feature>
<dbReference type="GO" id="GO:0033819">
    <property type="term" value="F:lipoyl(octanoyl) transferase activity"/>
    <property type="evidence" value="ECO:0007669"/>
    <property type="project" value="UniProtKB-EC"/>
</dbReference>
<sequence length="255" mass="27278">MSDTLISVPTTTRSCRAGTGPVQTEVIERIGYLEAWDRQREHAAARREGTGPDVLMLLEHDSVYTAGKRTRPSDRPTDGTPVIDVDRGGLITWHGPGQLVGYPIIALTEPLDVVDYVRRLEEALIRVCHQLGLTSAGRVAGRSGVWLPAEGGRPERKVAAIGVRVQGGVTLHGFSVNCDADLSAFDKIVPCGISDAGVTSLSLELGRRVSVAEVRGLAHEAVLAALEGTLPVVEHVVERPAAPAGIDLRLDPRLR</sequence>
<comment type="caution">
    <text evidence="8">The sequence shown here is derived from an EMBL/GenBank/DDBJ whole genome shotgun (WGS) entry which is preliminary data.</text>
</comment>
<dbReference type="InterPro" id="IPR004143">
    <property type="entry name" value="BPL_LPL_catalytic"/>
</dbReference>
<dbReference type="PANTHER" id="PTHR10993:SF7">
    <property type="entry name" value="LIPOYLTRANSFERASE 2, MITOCHONDRIAL-RELATED"/>
    <property type="match status" value="1"/>
</dbReference>
<keyword evidence="3 5" id="KW-0012">Acyltransferase</keyword>
<dbReference type="Gene3D" id="3.30.930.10">
    <property type="entry name" value="Bira Bifunctional Protein, Domain 2"/>
    <property type="match status" value="1"/>
</dbReference>
<gene>
    <name evidence="5 8" type="primary">lipB</name>
    <name evidence="8" type="ORF">ACFQ34_02505</name>
</gene>
<dbReference type="CDD" id="cd16444">
    <property type="entry name" value="LipB"/>
    <property type="match status" value="1"/>
</dbReference>
<dbReference type="EC" id="2.3.1.181" evidence="5 6"/>
<accession>A0ABW3VDK5</accession>
<dbReference type="Pfam" id="PF21948">
    <property type="entry name" value="LplA-B_cat"/>
    <property type="match status" value="1"/>
</dbReference>
<dbReference type="PANTHER" id="PTHR10993">
    <property type="entry name" value="OCTANOYLTRANSFERASE"/>
    <property type="match status" value="1"/>
</dbReference>
<comment type="function">
    <text evidence="4 5 6">Catalyzes the transfer of endogenously produced octanoic acid from octanoyl-acyl-carrier-protein onto the lipoyl domains of lipoate-dependent enzymes. Lipoyl-ACP can also act as a substrate although octanoyl-ACP is likely to be the physiological substrate.</text>
</comment>
<dbReference type="PROSITE" id="PS01313">
    <property type="entry name" value="LIPB"/>
    <property type="match status" value="1"/>
</dbReference>
<dbReference type="InterPro" id="IPR045864">
    <property type="entry name" value="aa-tRNA-synth_II/BPL/LPL"/>
</dbReference>
<evidence type="ECO:0000256" key="6">
    <source>
        <dbReference type="PIRNR" id="PIRNR016262"/>
    </source>
</evidence>
<name>A0ABW3VDK5_9PSEU</name>
<evidence type="ECO:0000256" key="3">
    <source>
        <dbReference type="ARBA" id="ARBA00023315"/>
    </source>
</evidence>
<dbReference type="EMBL" id="JBHTMB010000017">
    <property type="protein sequence ID" value="MFD1232144.1"/>
    <property type="molecule type" value="Genomic_DNA"/>
</dbReference>
<comment type="pathway">
    <text evidence="1 5 6">Protein modification; protein lipoylation via endogenous pathway; protein N(6)-(lipoyl)lysine from octanoyl-[acyl-carrier-protein]: step 1/2.</text>
</comment>
<keyword evidence="5" id="KW-0963">Cytoplasm</keyword>
<feature type="binding site" evidence="5">
    <location>
        <begin position="87"/>
        <end position="94"/>
    </location>
    <ligand>
        <name>substrate</name>
    </ligand>
</feature>
<dbReference type="PIRSF" id="PIRSF016262">
    <property type="entry name" value="LPLase"/>
    <property type="match status" value="1"/>
</dbReference>
<evidence type="ECO:0000256" key="5">
    <source>
        <dbReference type="HAMAP-Rule" id="MF_00013"/>
    </source>
</evidence>
<evidence type="ECO:0000313" key="8">
    <source>
        <dbReference type="EMBL" id="MFD1232144.1"/>
    </source>
</evidence>
<evidence type="ECO:0000256" key="4">
    <source>
        <dbReference type="ARBA" id="ARBA00024732"/>
    </source>
</evidence>
<evidence type="ECO:0000313" key="9">
    <source>
        <dbReference type="Proteomes" id="UP001597182"/>
    </source>
</evidence>
<dbReference type="SUPFAM" id="SSF55681">
    <property type="entry name" value="Class II aaRS and biotin synthetases"/>
    <property type="match status" value="1"/>
</dbReference>
<proteinExistence type="inferred from homology"/>
<dbReference type="RefSeq" id="WP_346093378.1">
    <property type="nucleotide sequence ID" value="NZ_BAABKS010000076.1"/>
</dbReference>
<keyword evidence="2 5" id="KW-0808">Transferase</keyword>
<comment type="catalytic activity">
    <reaction evidence="5 6">
        <text>octanoyl-[ACP] + L-lysyl-[protein] = N(6)-octanoyl-L-lysyl-[protein] + holo-[ACP] + H(+)</text>
        <dbReference type="Rhea" id="RHEA:17665"/>
        <dbReference type="Rhea" id="RHEA-COMP:9636"/>
        <dbReference type="Rhea" id="RHEA-COMP:9685"/>
        <dbReference type="Rhea" id="RHEA-COMP:9752"/>
        <dbReference type="Rhea" id="RHEA-COMP:9928"/>
        <dbReference type="ChEBI" id="CHEBI:15378"/>
        <dbReference type="ChEBI" id="CHEBI:29969"/>
        <dbReference type="ChEBI" id="CHEBI:64479"/>
        <dbReference type="ChEBI" id="CHEBI:78463"/>
        <dbReference type="ChEBI" id="CHEBI:78809"/>
        <dbReference type="EC" id="2.3.1.181"/>
    </reaction>
</comment>
<dbReference type="Proteomes" id="UP001597182">
    <property type="component" value="Unassembled WGS sequence"/>
</dbReference>
<evidence type="ECO:0000256" key="1">
    <source>
        <dbReference type="ARBA" id="ARBA00004821"/>
    </source>
</evidence>
<dbReference type="InterPro" id="IPR000544">
    <property type="entry name" value="Octanoyltransferase"/>
</dbReference>
<protein>
    <recommendedName>
        <fullName evidence="5 6">Octanoyltransferase</fullName>
        <ecNumber evidence="5 6">2.3.1.181</ecNumber>
    </recommendedName>
    <alternativeName>
        <fullName evidence="5">Lipoate-protein ligase B</fullName>
    </alternativeName>
    <alternativeName>
        <fullName evidence="5">Lipoyl/octanoyl transferase</fullName>
    </alternativeName>
    <alternativeName>
        <fullName evidence="5">Octanoyl-[acyl-carrier-protein]-protein N-octanoyltransferase</fullName>
    </alternativeName>
</protein>
<dbReference type="NCBIfam" id="NF010925">
    <property type="entry name" value="PRK14345.1"/>
    <property type="match status" value="1"/>
</dbReference>
<comment type="subcellular location">
    <subcellularLocation>
        <location evidence="5">Cytoplasm</location>
    </subcellularLocation>
</comment>
<dbReference type="InterPro" id="IPR020605">
    <property type="entry name" value="Octanoyltransferase_CS"/>
</dbReference>
<evidence type="ECO:0000256" key="2">
    <source>
        <dbReference type="ARBA" id="ARBA00022679"/>
    </source>
</evidence>
<feature type="binding site" evidence="5">
    <location>
        <begin position="160"/>
        <end position="162"/>
    </location>
    <ligand>
        <name>substrate</name>
    </ligand>
</feature>
<keyword evidence="9" id="KW-1185">Reference proteome</keyword>
<dbReference type="NCBIfam" id="TIGR00214">
    <property type="entry name" value="lipB"/>
    <property type="match status" value="1"/>
</dbReference>
<feature type="binding site" evidence="5">
    <location>
        <begin position="173"/>
        <end position="175"/>
    </location>
    <ligand>
        <name>substrate</name>
    </ligand>
</feature>
<reference evidence="9" key="1">
    <citation type="journal article" date="2019" name="Int. J. Syst. Evol. Microbiol.">
        <title>The Global Catalogue of Microorganisms (GCM) 10K type strain sequencing project: providing services to taxonomists for standard genome sequencing and annotation.</title>
        <authorList>
            <consortium name="The Broad Institute Genomics Platform"/>
            <consortium name="The Broad Institute Genome Sequencing Center for Infectious Disease"/>
            <person name="Wu L."/>
            <person name="Ma J."/>
        </authorList>
    </citation>
    <scope>NUCLEOTIDE SEQUENCE [LARGE SCALE GENOMIC DNA]</scope>
    <source>
        <strain evidence="9">CCUG 49018</strain>
    </source>
</reference>
<evidence type="ECO:0000259" key="7">
    <source>
        <dbReference type="PROSITE" id="PS51733"/>
    </source>
</evidence>
<feature type="domain" description="BPL/LPL catalytic" evidence="7">
    <location>
        <begin position="49"/>
        <end position="230"/>
    </location>
</feature>
<organism evidence="8 9">
    <name type="scientific">Pseudonocardia benzenivorans</name>
    <dbReference type="NCBI Taxonomy" id="228005"/>
    <lineage>
        <taxon>Bacteria</taxon>
        <taxon>Bacillati</taxon>
        <taxon>Actinomycetota</taxon>
        <taxon>Actinomycetes</taxon>
        <taxon>Pseudonocardiales</taxon>
        <taxon>Pseudonocardiaceae</taxon>
        <taxon>Pseudonocardia</taxon>
    </lineage>
</organism>
<dbReference type="PROSITE" id="PS51733">
    <property type="entry name" value="BPL_LPL_CATALYTIC"/>
    <property type="match status" value="1"/>
</dbReference>
<comment type="miscellaneous">
    <text evidence="5">In the reaction, the free carboxyl group of octanoic acid is attached via an amide linkage to the epsilon-amino group of a specific lysine residue of lipoyl domains of lipoate-dependent enzymes.</text>
</comment>